<dbReference type="GO" id="GO:0007166">
    <property type="term" value="P:cell surface receptor signaling pathway"/>
    <property type="evidence" value="ECO:0007669"/>
    <property type="project" value="InterPro"/>
</dbReference>
<keyword evidence="22" id="KW-1185">Reference proteome</keyword>
<keyword evidence="8 16" id="KW-1133">Transmembrane helix</keyword>
<sequence length="1508" mass="166740">MEVDILLKTLSTLVILISSVPETCSELLVTPYPARIYKNAPRDVPVLKVEFTSNSTTLSTTTLALDRKSDARYFRLGPDGVLYTNETINLQSGTVLTFFVFAIYNSSATFTGTDNMSLKDLADYKQIRIIVSNLNKYAPQFNQSAYTFPVYRYGAGDVIGQLTVTDEDEDDYNSQFTIYVPNLPENQEAIKHVSVSPTGQISLTQNVPADISVLNFTVVAEDAGSPQLSSTAEVKIDILMVKQPDIFCISTTSSTTSLCWKNPMPGVQFEGYDIMVESSFKENVFLPSVEPLVESCFILNNTRIGGQYVFHVKVRSNDVWYGVESYLAFNKTATGYTYDCVKNQFFVCNYKNPCNGNGACNPVTTPDSYSCNCSPGWRGDNCTIKDWCAYSPCKNGTCTFLEHNKYECSCSEGFFGNNCQYYNACLDAPCANQGSCTINQYGVYTCQCLPGFSGKDCLTVDPCFPSPCAAGRGSCKRLSNTDFDCQCYSGYYGNLCQYVDACSAESSPCMYFGTCVSVNDTYFCVCPPGTSGQRCEKQDPCFLQPCKNNGQCIAGDTGSFTCDCPEGYTGNECQQYDACHNVNCRNGTCKPVTGSLFKCECNAGYYGDPFCTNYDACLTLPCKNRGQCLSFDGNNKTEDTDYKPFYNCTCLLGWYGQNCTFVDQCLSQPCKNGGSCNLEPPNGYNCACRPGYSLDDCSKFDPCYSQPCQNDGQCLPDKQETSYSCKCKPGFILSDCSQADPCYSSGKCKNGGTCVTQSDGGYSCDCLPGYSSHDCSLVVPCYVNECQNGGLCTNLSLTEFKCDCPAEWIGSRCDISATCLEDKEGCVCVNKRLQCLMTSGNVSQRLNNLLDQTSDPSKLTAKQVIFFTEALWDLYNETVINISYATIAFNVIGNLGRVNTSVSYEAEKVSSTNTKLRLFLDNFTSEVNLTEKGEVTVPTKDFELKAMLLETVKEHQNYTFEVELNFNQTEAIPAHNVSIALPTSAVSDSNNSSSGDIRLQFIGYKRSQLFVPIEGFDQLGTIASQYLGHQRVISATVKGRELYNLTDPVIIQIPKIQAGVNHTCVFWDTTASTWSTEGVTQFEDDLDMVICHSNHLTSFAVLMDTSPAQRFSKVHEDALTYITYIGCGISLACLFLTVLTYCLFRCLNKEKSGKILIQLGFSLIFLNIIFLVGSVDVSGYSNVGCVVVALLLHYFILGAFMWMLIEAIEMYQALVTVFSKYEGYYLLKRCIAAWGVPLLIVGITAAVDIYSYHNDQEPREICFLTSQNAAAYYSALIAPCCLIILINTVVFIMVSRVILKPKFQQQLTTETVTITPAQIRGAFTVMFLLGITWVFGPLAINEAKLVFSYIFCICNSLQGFLIFVFRCLFNPEAKLAWIQLFKTGTLKRRRGPYKSSNSDYTSKAVDNRFQSNSNGSGFSGQMSTKMSLAIKSGNGCHPHPHQLHTTSSWHPNLNGTKSDKVGNTSHGANFPLGSKKDRRESMDYSVDTKRESIPNDSMSEFQDELTHF</sequence>
<feature type="transmembrane region" description="Helical" evidence="16">
    <location>
        <begin position="1121"/>
        <end position="1144"/>
    </location>
</feature>
<dbReference type="PRINTS" id="PR00249">
    <property type="entry name" value="GPCRSECRETIN"/>
</dbReference>
<dbReference type="SUPFAM" id="SSF57196">
    <property type="entry name" value="EGF/Laminin"/>
    <property type="match status" value="7"/>
</dbReference>
<dbReference type="InterPro" id="IPR000832">
    <property type="entry name" value="GPCR_2_secretin-like"/>
</dbReference>
<feature type="domain" description="Cadherin" evidence="21">
    <location>
        <begin position="156"/>
        <end position="246"/>
    </location>
</feature>
<feature type="domain" description="EGF-like" evidence="18">
    <location>
        <begin position="421"/>
        <end position="458"/>
    </location>
</feature>
<dbReference type="InterPro" id="IPR000742">
    <property type="entry name" value="EGF"/>
</dbReference>
<evidence type="ECO:0000256" key="12">
    <source>
        <dbReference type="ARBA" id="ARBA00023292"/>
    </source>
</evidence>
<feature type="disulfide bond" evidence="14">
    <location>
        <begin position="526"/>
        <end position="535"/>
    </location>
</feature>
<dbReference type="RefSeq" id="XP_055884143.1">
    <property type="nucleotide sequence ID" value="XM_056028168.1"/>
</dbReference>
<feature type="domain" description="EGF-like" evidence="18">
    <location>
        <begin position="537"/>
        <end position="574"/>
    </location>
</feature>
<evidence type="ECO:0000313" key="23">
    <source>
        <dbReference type="RefSeq" id="XP_055884143.1"/>
    </source>
</evidence>
<feature type="disulfide bond" evidence="14">
    <location>
        <begin position="388"/>
        <end position="398"/>
    </location>
</feature>
<dbReference type="SUPFAM" id="SSF49313">
    <property type="entry name" value="Cadherin-like"/>
    <property type="match status" value="2"/>
</dbReference>
<dbReference type="GO" id="GO:0005886">
    <property type="term" value="C:plasma membrane"/>
    <property type="evidence" value="ECO:0007669"/>
    <property type="project" value="UniProtKB-SubCell"/>
</dbReference>
<feature type="domain" description="EGF-like" evidence="18">
    <location>
        <begin position="344"/>
        <end position="383"/>
    </location>
</feature>
<dbReference type="PROSITE" id="PS50261">
    <property type="entry name" value="G_PROTEIN_RECEP_F2_4"/>
    <property type="match status" value="1"/>
</dbReference>
<dbReference type="Proteomes" id="UP001165740">
    <property type="component" value="Chromosome 4"/>
</dbReference>
<evidence type="ECO:0000259" key="19">
    <source>
        <dbReference type="PROSITE" id="PS50221"/>
    </source>
</evidence>
<feature type="transmembrane region" description="Helical" evidence="16">
    <location>
        <begin position="1156"/>
        <end position="1175"/>
    </location>
</feature>
<feature type="domain" description="EGF-like" evidence="18">
    <location>
        <begin position="575"/>
        <end position="612"/>
    </location>
</feature>
<feature type="transmembrane region" description="Helical" evidence="16">
    <location>
        <begin position="1270"/>
        <end position="1299"/>
    </location>
</feature>
<feature type="disulfide bond" evidence="14">
    <location>
        <begin position="650"/>
        <end position="659"/>
    </location>
</feature>
<dbReference type="FunFam" id="1.20.1070.10:FF:000058">
    <property type="entry name" value="Adhesion G protein-coupled receptor F5"/>
    <property type="match status" value="1"/>
</dbReference>
<feature type="disulfide bond" evidence="14">
    <location>
        <begin position="373"/>
        <end position="382"/>
    </location>
</feature>
<evidence type="ECO:0000256" key="4">
    <source>
        <dbReference type="ARBA" id="ARBA00022475"/>
    </source>
</evidence>
<feature type="domain" description="G-protein coupled receptors family 2 profile 2" evidence="20">
    <location>
        <begin position="1119"/>
        <end position="1370"/>
    </location>
</feature>
<comment type="similarity">
    <text evidence="3">Belongs to the G-protein coupled receptor 2 family. Adhesion G-protein coupled receptor (ADGR) subfamily.</text>
</comment>
<evidence type="ECO:0000256" key="7">
    <source>
        <dbReference type="ARBA" id="ARBA00022737"/>
    </source>
</evidence>
<dbReference type="RefSeq" id="XP_055884144.1">
    <property type="nucleotide sequence ID" value="XM_056028169.1"/>
</dbReference>
<reference evidence="23 24" key="1">
    <citation type="submission" date="2025-04" db="UniProtKB">
        <authorList>
            <consortium name="RefSeq"/>
        </authorList>
    </citation>
    <scope>IDENTIFICATION</scope>
</reference>
<dbReference type="Gene3D" id="2.10.25.10">
    <property type="entry name" value="Laminin"/>
    <property type="match status" value="11"/>
</dbReference>
<dbReference type="CDD" id="cd00053">
    <property type="entry name" value="EGF"/>
    <property type="match status" value="1"/>
</dbReference>
<dbReference type="InterPro" id="IPR046338">
    <property type="entry name" value="GAIN_dom_sf"/>
</dbReference>
<dbReference type="SMART" id="SM00303">
    <property type="entry name" value="GPS"/>
    <property type="match status" value="1"/>
</dbReference>
<evidence type="ECO:0000256" key="3">
    <source>
        <dbReference type="ARBA" id="ARBA00007343"/>
    </source>
</evidence>
<dbReference type="GeneID" id="106068456"/>
<evidence type="ECO:0000256" key="9">
    <source>
        <dbReference type="ARBA" id="ARBA00023136"/>
    </source>
</evidence>
<evidence type="ECO:0000256" key="17">
    <source>
        <dbReference type="SAM" id="SignalP"/>
    </source>
</evidence>
<feature type="domain" description="EGF-like" evidence="18">
    <location>
        <begin position="777"/>
        <end position="814"/>
    </location>
</feature>
<feature type="domain" description="EGF-like" evidence="18">
    <location>
        <begin position="384"/>
        <end position="420"/>
    </location>
</feature>
<dbReference type="GO" id="GO:0005509">
    <property type="term" value="F:calcium ion binding"/>
    <property type="evidence" value="ECO:0007669"/>
    <property type="project" value="UniProtKB-UniRule"/>
</dbReference>
<dbReference type="Gene3D" id="1.20.1070.10">
    <property type="entry name" value="Rhodopsin 7-helix transmembrane proteins"/>
    <property type="match status" value="1"/>
</dbReference>
<gene>
    <name evidence="23 24" type="primary">LOC106068456</name>
</gene>
<feature type="transmembrane region" description="Helical" evidence="16">
    <location>
        <begin position="1319"/>
        <end position="1340"/>
    </location>
</feature>
<evidence type="ECO:0000256" key="6">
    <source>
        <dbReference type="ARBA" id="ARBA00022692"/>
    </source>
</evidence>
<dbReference type="InterPro" id="IPR017981">
    <property type="entry name" value="GPCR_2-like_7TM"/>
</dbReference>
<feature type="transmembrane region" description="Helical" evidence="16">
    <location>
        <begin position="1226"/>
        <end position="1250"/>
    </location>
</feature>
<dbReference type="InterPro" id="IPR053066">
    <property type="entry name" value="ADGR_G7"/>
</dbReference>
<evidence type="ECO:0000256" key="10">
    <source>
        <dbReference type="ARBA" id="ARBA00023157"/>
    </source>
</evidence>
<evidence type="ECO:0000256" key="15">
    <source>
        <dbReference type="SAM" id="MobiDB-lite"/>
    </source>
</evidence>
<evidence type="ECO:0000256" key="16">
    <source>
        <dbReference type="SAM" id="Phobius"/>
    </source>
</evidence>
<evidence type="ECO:0000256" key="1">
    <source>
        <dbReference type="ARBA" id="ARBA00004141"/>
    </source>
</evidence>
<keyword evidence="11" id="KW-0325">Glycoprotein</keyword>
<accession>A0A9W3AAE7</accession>
<keyword evidence="9 16" id="KW-0472">Membrane</keyword>
<dbReference type="InterPro" id="IPR002126">
    <property type="entry name" value="Cadherin-like_dom"/>
</dbReference>
<feature type="domain" description="EGF-like" evidence="18">
    <location>
        <begin position="613"/>
        <end position="660"/>
    </location>
</feature>
<feature type="region of interest" description="Disordered" evidence="15">
    <location>
        <begin position="1440"/>
        <end position="1508"/>
    </location>
</feature>
<dbReference type="CDD" id="cd11304">
    <property type="entry name" value="Cadherin_repeat"/>
    <property type="match status" value="1"/>
</dbReference>
<feature type="disulfide bond" evidence="14">
    <location>
        <begin position="579"/>
        <end position="589"/>
    </location>
</feature>
<feature type="compositionally biased region" description="Basic and acidic residues" evidence="15">
    <location>
        <begin position="1474"/>
        <end position="1493"/>
    </location>
</feature>
<feature type="disulfide bond" evidence="14">
    <location>
        <begin position="487"/>
        <end position="496"/>
    </location>
</feature>
<dbReference type="Pfam" id="PF00002">
    <property type="entry name" value="7tm_2"/>
    <property type="match status" value="1"/>
</dbReference>
<evidence type="ECO:0000313" key="22">
    <source>
        <dbReference type="Proteomes" id="UP001165740"/>
    </source>
</evidence>
<feature type="disulfide bond" evidence="14">
    <location>
        <begin position="410"/>
        <end position="419"/>
    </location>
</feature>
<evidence type="ECO:0000256" key="13">
    <source>
        <dbReference type="PROSITE-ProRule" id="PRU00043"/>
    </source>
</evidence>
<dbReference type="InterPro" id="IPR000203">
    <property type="entry name" value="GPS"/>
</dbReference>
<dbReference type="InterPro" id="IPR001881">
    <property type="entry name" value="EGF-like_Ca-bd_dom"/>
</dbReference>
<name>A0A9W3AAE7_BIOGL</name>
<dbReference type="SMART" id="SM00181">
    <property type="entry name" value="EGF"/>
    <property type="match status" value="12"/>
</dbReference>
<dbReference type="Pfam" id="PF01825">
    <property type="entry name" value="GPS"/>
    <property type="match status" value="1"/>
</dbReference>
<dbReference type="InterPro" id="IPR013032">
    <property type="entry name" value="EGF-like_CS"/>
</dbReference>
<feature type="compositionally biased region" description="Polar residues" evidence="15">
    <location>
        <begin position="1443"/>
        <end position="1467"/>
    </location>
</feature>
<feature type="domain" description="GAIN-B" evidence="19">
    <location>
        <begin position="947"/>
        <end position="1109"/>
    </location>
</feature>
<dbReference type="GO" id="GO:0007156">
    <property type="term" value="P:homophilic cell adhesion via plasma membrane adhesion molecules"/>
    <property type="evidence" value="ECO:0007669"/>
    <property type="project" value="InterPro"/>
</dbReference>
<organism evidence="22 23">
    <name type="scientific">Biomphalaria glabrata</name>
    <name type="common">Bloodfluke planorb</name>
    <name type="synonym">Freshwater snail</name>
    <dbReference type="NCBI Taxonomy" id="6526"/>
    <lineage>
        <taxon>Eukaryota</taxon>
        <taxon>Metazoa</taxon>
        <taxon>Spiralia</taxon>
        <taxon>Lophotrochozoa</taxon>
        <taxon>Mollusca</taxon>
        <taxon>Gastropoda</taxon>
        <taxon>Heterobranchia</taxon>
        <taxon>Euthyneura</taxon>
        <taxon>Panpulmonata</taxon>
        <taxon>Hygrophila</taxon>
        <taxon>Lymnaeoidea</taxon>
        <taxon>Planorbidae</taxon>
        <taxon>Biomphalaria</taxon>
    </lineage>
</organism>
<dbReference type="PANTHER" id="PTHR47767">
    <property type="entry name" value="ADHESION G PROTEIN-COUPLED RECEPTOR G7"/>
    <property type="match status" value="1"/>
</dbReference>
<keyword evidence="17" id="KW-0732">Signal</keyword>
<dbReference type="OMA" id="GCFMTKC"/>
<evidence type="ECO:0000256" key="11">
    <source>
        <dbReference type="ARBA" id="ARBA00023180"/>
    </source>
</evidence>
<dbReference type="OrthoDB" id="283575at2759"/>
<evidence type="ECO:0000259" key="21">
    <source>
        <dbReference type="PROSITE" id="PS50268"/>
    </source>
</evidence>
<keyword evidence="10 14" id="KW-1015">Disulfide bond</keyword>
<feature type="disulfide bond" evidence="14">
    <location>
        <begin position="727"/>
        <end position="736"/>
    </location>
</feature>
<feature type="domain" description="EGF-like" evidence="18">
    <location>
        <begin position="661"/>
        <end position="698"/>
    </location>
</feature>
<feature type="domain" description="EGF-like" evidence="18">
    <location>
        <begin position="498"/>
        <end position="536"/>
    </location>
</feature>
<feature type="chain" id="PRO_5044702786" evidence="17">
    <location>
        <begin position="26"/>
        <end position="1508"/>
    </location>
</feature>
<dbReference type="CDD" id="cd15040">
    <property type="entry name" value="7tmB2_Adhesion"/>
    <property type="match status" value="1"/>
</dbReference>
<dbReference type="Gene3D" id="2.60.220.50">
    <property type="match status" value="1"/>
</dbReference>
<evidence type="ECO:0000313" key="24">
    <source>
        <dbReference type="RefSeq" id="XP_055884144.1"/>
    </source>
</evidence>
<feature type="disulfide bond" evidence="14">
    <location>
        <begin position="766"/>
        <end position="775"/>
    </location>
</feature>
<feature type="disulfide bond" evidence="14">
    <location>
        <begin position="688"/>
        <end position="697"/>
    </location>
</feature>
<dbReference type="InterPro" id="IPR057244">
    <property type="entry name" value="GAIN_B"/>
</dbReference>
<feature type="disulfide bond" evidence="14">
    <location>
        <begin position="564"/>
        <end position="573"/>
    </location>
</feature>
<feature type="transmembrane region" description="Helical" evidence="16">
    <location>
        <begin position="1346"/>
        <end position="1369"/>
    </location>
</feature>
<dbReference type="Gene3D" id="2.60.40.60">
    <property type="entry name" value="Cadherins"/>
    <property type="match status" value="2"/>
</dbReference>
<keyword evidence="5 14" id="KW-0245">EGF-like domain</keyword>
<keyword evidence="6 16" id="KW-0812">Transmembrane</keyword>
<evidence type="ECO:0000259" key="18">
    <source>
        <dbReference type="PROSITE" id="PS50026"/>
    </source>
</evidence>
<proteinExistence type="inferred from homology"/>
<feature type="domain" description="EGF-like" evidence="18">
    <location>
        <begin position="459"/>
        <end position="497"/>
    </location>
</feature>
<feature type="domain" description="EGF-like" evidence="18">
    <location>
        <begin position="699"/>
        <end position="737"/>
    </location>
</feature>
<dbReference type="PROSITE" id="PS00022">
    <property type="entry name" value="EGF_1"/>
    <property type="match status" value="8"/>
</dbReference>
<feature type="disulfide bond" evidence="14">
    <location>
        <begin position="354"/>
        <end position="371"/>
    </location>
</feature>
<dbReference type="CDD" id="cd00054">
    <property type="entry name" value="EGF_CA"/>
    <property type="match status" value="7"/>
</dbReference>
<keyword evidence="12" id="KW-0424">Laminin EGF-like domain</keyword>
<keyword evidence="4" id="KW-1003">Cell membrane</keyword>
<dbReference type="PROSITE" id="PS50268">
    <property type="entry name" value="CADHERIN_2"/>
    <property type="match status" value="1"/>
</dbReference>
<feature type="disulfide bond" evidence="14">
    <location>
        <begin position="708"/>
        <end position="725"/>
    </location>
</feature>
<feature type="disulfide bond" evidence="14">
    <location>
        <begin position="448"/>
        <end position="457"/>
    </location>
</feature>
<evidence type="ECO:0000256" key="14">
    <source>
        <dbReference type="PROSITE-ProRule" id="PRU00076"/>
    </source>
</evidence>
<evidence type="ECO:0000259" key="20">
    <source>
        <dbReference type="PROSITE" id="PS50261"/>
    </source>
</evidence>
<evidence type="ECO:0000256" key="8">
    <source>
        <dbReference type="ARBA" id="ARBA00022989"/>
    </source>
</evidence>
<dbReference type="Pfam" id="PF12661">
    <property type="entry name" value="hEGF"/>
    <property type="match status" value="4"/>
</dbReference>
<keyword evidence="13" id="KW-0106">Calcium</keyword>
<protein>
    <submittedName>
        <fullName evidence="23 24">Adhesion G protein-coupled receptor E2-like isoform X1</fullName>
    </submittedName>
</protein>
<feature type="disulfide bond" evidence="14">
    <location>
        <begin position="468"/>
        <end position="485"/>
    </location>
</feature>
<evidence type="ECO:0000256" key="2">
    <source>
        <dbReference type="ARBA" id="ARBA00004236"/>
    </source>
</evidence>
<dbReference type="Pfam" id="PF00008">
    <property type="entry name" value="EGF"/>
    <property type="match status" value="5"/>
</dbReference>
<dbReference type="InterPro" id="IPR015919">
    <property type="entry name" value="Cadherin-like_sf"/>
</dbReference>
<dbReference type="GO" id="GO:0004930">
    <property type="term" value="F:G protein-coupled receptor activity"/>
    <property type="evidence" value="ECO:0007669"/>
    <property type="project" value="InterPro"/>
</dbReference>
<dbReference type="SMART" id="SM00179">
    <property type="entry name" value="EGF_CA"/>
    <property type="match status" value="11"/>
</dbReference>
<dbReference type="PROSITE" id="PS50221">
    <property type="entry name" value="GAIN_B"/>
    <property type="match status" value="1"/>
</dbReference>
<feature type="transmembrane region" description="Helical" evidence="16">
    <location>
        <begin position="1181"/>
        <end position="1205"/>
    </location>
</feature>
<evidence type="ECO:0000256" key="5">
    <source>
        <dbReference type="ARBA" id="ARBA00022536"/>
    </source>
</evidence>
<feature type="disulfide bond" evidence="14">
    <location>
        <begin position="804"/>
        <end position="813"/>
    </location>
</feature>
<comment type="caution">
    <text evidence="14">Lacks conserved residue(s) required for the propagation of feature annotation.</text>
</comment>
<dbReference type="PROSITE" id="PS01186">
    <property type="entry name" value="EGF_2"/>
    <property type="match status" value="10"/>
</dbReference>
<feature type="signal peptide" evidence="17">
    <location>
        <begin position="1"/>
        <end position="25"/>
    </location>
</feature>
<feature type="domain" description="EGF-like" evidence="18">
    <location>
        <begin position="738"/>
        <end position="776"/>
    </location>
</feature>
<comment type="subcellular location">
    <subcellularLocation>
        <location evidence="2">Cell membrane</location>
    </subcellularLocation>
    <subcellularLocation>
        <location evidence="1">Membrane</location>
        <topology evidence="1">Multi-pass membrane protein</topology>
    </subcellularLocation>
</comment>
<dbReference type="PROSITE" id="PS50026">
    <property type="entry name" value="EGF_3"/>
    <property type="match status" value="12"/>
</dbReference>
<dbReference type="PANTHER" id="PTHR47767:SF1">
    <property type="entry name" value="ADHESION G PROTEIN-COUPLED RECEPTOR G7"/>
    <property type="match status" value="1"/>
</dbReference>
<keyword evidence="7" id="KW-0677">Repeat</keyword>